<dbReference type="InParanoid" id="G4U1L7"/>
<evidence type="ECO:0000313" key="2">
    <source>
        <dbReference type="Proteomes" id="UP000007148"/>
    </source>
</evidence>
<protein>
    <submittedName>
        <fullName evidence="1">Uncharacterized protein</fullName>
    </submittedName>
</protein>
<keyword evidence="2" id="KW-1185">Reference proteome</keyword>
<evidence type="ECO:0000313" key="1">
    <source>
        <dbReference type="EMBL" id="CCA77460.1"/>
    </source>
</evidence>
<sequence>MRIIEPKRRAISALTKLAKDSRKQIAIAKMPNAMPMCLKPISTALVSSKIDV</sequence>
<reference evidence="1 2" key="1">
    <citation type="journal article" date="2011" name="PLoS Pathog.">
        <title>Endophytic Life Strategies Decoded by Genome and Transcriptome Analyses of the Mutualistic Root Symbiont Piriformospora indica.</title>
        <authorList>
            <person name="Zuccaro A."/>
            <person name="Lahrmann U."/>
            <person name="Guldener U."/>
            <person name="Langen G."/>
            <person name="Pfiffi S."/>
            <person name="Biedenkopf D."/>
            <person name="Wong P."/>
            <person name="Samans B."/>
            <person name="Grimm C."/>
            <person name="Basiewicz M."/>
            <person name="Murat C."/>
            <person name="Martin F."/>
            <person name="Kogel K.H."/>
        </authorList>
    </citation>
    <scope>NUCLEOTIDE SEQUENCE [LARGE SCALE GENOMIC DNA]</scope>
    <source>
        <strain evidence="1 2">DSM 11827</strain>
    </source>
</reference>
<accession>G4U1L7</accession>
<dbReference type="Proteomes" id="UP000007148">
    <property type="component" value="Unassembled WGS sequence"/>
</dbReference>
<gene>
    <name evidence="1" type="ORF">PIIN_11437</name>
</gene>
<organism evidence="1 2">
    <name type="scientific">Serendipita indica (strain DSM 11827)</name>
    <name type="common">Root endophyte fungus</name>
    <name type="synonym">Piriformospora indica</name>
    <dbReference type="NCBI Taxonomy" id="1109443"/>
    <lineage>
        <taxon>Eukaryota</taxon>
        <taxon>Fungi</taxon>
        <taxon>Dikarya</taxon>
        <taxon>Basidiomycota</taxon>
        <taxon>Agaricomycotina</taxon>
        <taxon>Agaricomycetes</taxon>
        <taxon>Sebacinales</taxon>
        <taxon>Serendipitaceae</taxon>
        <taxon>Serendipita</taxon>
    </lineage>
</organism>
<proteinExistence type="predicted"/>
<name>G4U1L7_SERID</name>
<dbReference type="HOGENOM" id="CLU_3088089_0_0_1"/>
<comment type="caution">
    <text evidence="1">The sequence shown here is derived from an EMBL/GenBank/DDBJ whole genome shotgun (WGS) entry which is preliminary data.</text>
</comment>
<dbReference type="EMBL" id="CAFZ01001622">
    <property type="protein sequence ID" value="CCA77460.1"/>
    <property type="molecule type" value="Genomic_DNA"/>
</dbReference>
<dbReference type="AlphaFoldDB" id="G4U1L7"/>